<accession>A0A6J5KI95</accession>
<evidence type="ECO:0000313" key="1">
    <source>
        <dbReference type="EMBL" id="CAB4121103.1"/>
    </source>
</evidence>
<organism evidence="1">
    <name type="scientific">uncultured Caudovirales phage</name>
    <dbReference type="NCBI Taxonomy" id="2100421"/>
    <lineage>
        <taxon>Viruses</taxon>
        <taxon>Duplodnaviria</taxon>
        <taxon>Heunggongvirae</taxon>
        <taxon>Uroviricota</taxon>
        <taxon>Caudoviricetes</taxon>
        <taxon>Peduoviridae</taxon>
        <taxon>Maltschvirus</taxon>
        <taxon>Maltschvirus maltsch</taxon>
    </lineage>
</organism>
<protein>
    <submittedName>
        <fullName evidence="1">Uncharacterized protein</fullName>
    </submittedName>
</protein>
<sequence>MTYPPQGSNKLNFIHNICAMQKNMPANGGTKLRMSRFNPLATAMTPLGNTGVTPPGQNLTRLDLDAELSFYGTFVSINEQVQLQNQNPVLNEAAARLGVSLRQTEDQLTRDMLASTASFLNCVGGASSDSPTEISRADINDVIATLLSNNAFTITDGIEGEDRFGSSPVRNSFMALCNTALIPDLENVNGMTNNWNYPSVNRTIPSEWCAVANLRFLISSIGSATLQASAMNQTVYNIFCTGLEAYANVNQDRYSAQFIYLPPVFSGPLALNASVGYKFATCPKITNDLWILNLRATLAA</sequence>
<dbReference type="NCBIfam" id="TIGR04387">
    <property type="entry name" value="capsid_maj_N4"/>
    <property type="match status" value="1"/>
</dbReference>
<dbReference type="EMBL" id="LR796140">
    <property type="protein sequence ID" value="CAB4121103.1"/>
    <property type="molecule type" value="Genomic_DNA"/>
</dbReference>
<name>A0A6J5KI95_9CAUD</name>
<proteinExistence type="predicted"/>
<reference evidence="1" key="1">
    <citation type="submission" date="2020-04" db="EMBL/GenBank/DDBJ databases">
        <authorList>
            <person name="Chiriac C."/>
            <person name="Salcher M."/>
            <person name="Ghai R."/>
            <person name="Kavagutti S V."/>
        </authorList>
    </citation>
    <scope>NUCLEOTIDE SEQUENCE</scope>
</reference>
<gene>
    <name evidence="1" type="ORF">UFOVP9_5</name>
</gene>